<comment type="similarity">
    <text evidence="3 14">Belongs to the glutathione peroxidase family.</text>
</comment>
<evidence type="ECO:0000256" key="3">
    <source>
        <dbReference type="ARBA" id="ARBA00006926"/>
    </source>
</evidence>
<evidence type="ECO:0000256" key="14">
    <source>
        <dbReference type="RuleBase" id="RU000499"/>
    </source>
</evidence>
<dbReference type="InterPro" id="IPR037218">
    <property type="entry name" value="PTPA_sf"/>
</dbReference>
<dbReference type="Pfam" id="PF00255">
    <property type="entry name" value="GSHPx"/>
    <property type="match status" value="1"/>
</dbReference>
<dbReference type="PROSITE" id="PS51352">
    <property type="entry name" value="THIOREDOXIN_2"/>
    <property type="match status" value="1"/>
</dbReference>
<keyword evidence="19" id="KW-1185">Reference proteome</keyword>
<dbReference type="Gene3D" id="1.20.120.1150">
    <property type="match status" value="1"/>
</dbReference>
<evidence type="ECO:0000256" key="15">
    <source>
        <dbReference type="RuleBase" id="RU361210"/>
    </source>
</evidence>
<reference evidence="18 19" key="1">
    <citation type="submission" date="2016-05" db="EMBL/GenBank/DDBJ databases">
        <title>Comparative analysis of secretome profiles of manganese(II)-oxidizing ascomycete fungi.</title>
        <authorList>
            <consortium name="DOE Joint Genome Institute"/>
            <person name="Zeiner C.A."/>
            <person name="Purvine S.O."/>
            <person name="Zink E.M."/>
            <person name="Wu S."/>
            <person name="Pasa-Tolic L."/>
            <person name="Chaput D.L."/>
            <person name="Haridas S."/>
            <person name="Grigoriev I.V."/>
            <person name="Santelli C.M."/>
            <person name="Hansel C.M."/>
        </authorList>
    </citation>
    <scope>NUCLEOTIDE SEQUENCE [LARGE SCALE GENOMIC DNA]</scope>
    <source>
        <strain evidence="18 19">AP3s5-JAC2a</strain>
    </source>
</reference>
<dbReference type="CDD" id="cd04087">
    <property type="entry name" value="PTPA"/>
    <property type="match status" value="1"/>
</dbReference>
<feature type="region of interest" description="Disordered" evidence="16">
    <location>
        <begin position="167"/>
        <end position="238"/>
    </location>
</feature>
<organism evidence="18 19">
    <name type="scientific">Paraphaeosphaeria sporulosa</name>
    <dbReference type="NCBI Taxonomy" id="1460663"/>
    <lineage>
        <taxon>Eukaryota</taxon>
        <taxon>Fungi</taxon>
        <taxon>Dikarya</taxon>
        <taxon>Ascomycota</taxon>
        <taxon>Pezizomycotina</taxon>
        <taxon>Dothideomycetes</taxon>
        <taxon>Pleosporomycetidae</taxon>
        <taxon>Pleosporales</taxon>
        <taxon>Massarineae</taxon>
        <taxon>Didymosphaeriaceae</taxon>
        <taxon>Paraphaeosphaeria</taxon>
    </lineage>
</organism>
<dbReference type="PROSITE" id="PS00460">
    <property type="entry name" value="GLUTATHIONE_PEROXID_1"/>
    <property type="match status" value="1"/>
</dbReference>
<dbReference type="RefSeq" id="XP_018039853.1">
    <property type="nucleotide sequence ID" value="XM_018179952.1"/>
</dbReference>
<gene>
    <name evidence="18" type="ORF">CC84DRAFT_1172057</name>
</gene>
<evidence type="ECO:0000256" key="16">
    <source>
        <dbReference type="SAM" id="MobiDB-lite"/>
    </source>
</evidence>
<dbReference type="PROSITE" id="PS00763">
    <property type="entry name" value="GLUTATHIONE_PEROXID_2"/>
    <property type="match status" value="1"/>
</dbReference>
<dbReference type="InterPro" id="IPR036249">
    <property type="entry name" value="Thioredoxin-like_sf"/>
</dbReference>
<dbReference type="EMBL" id="KV441549">
    <property type="protein sequence ID" value="OAG09488.1"/>
    <property type="molecule type" value="Genomic_DNA"/>
</dbReference>
<evidence type="ECO:0000256" key="8">
    <source>
        <dbReference type="ARBA" id="ARBA00023002"/>
    </source>
</evidence>
<dbReference type="SUPFAM" id="SSF140984">
    <property type="entry name" value="PTPA-like"/>
    <property type="match status" value="1"/>
</dbReference>
<dbReference type="OrthoDB" id="16120at2759"/>
<dbReference type="PANTHER" id="PTHR10012:SF5">
    <property type="entry name" value="SERINE_THREONINE-PROTEIN PHOSPHATASE 2A ACTIVATOR 2"/>
    <property type="match status" value="1"/>
</dbReference>
<accession>A0A177CR94</accession>
<evidence type="ECO:0000256" key="4">
    <source>
        <dbReference type="ARBA" id="ARBA00011019"/>
    </source>
</evidence>
<keyword evidence="11" id="KW-0676">Redox-active center</keyword>
<dbReference type="InterPro" id="IPR000889">
    <property type="entry name" value="Glutathione_peroxidase"/>
</dbReference>
<dbReference type="PANTHER" id="PTHR10012">
    <property type="entry name" value="SERINE/THREONINE-PROTEIN PHOSPHATASE 2A REGULATORY SUBUNIT B"/>
    <property type="match status" value="1"/>
</dbReference>
<feature type="domain" description="Thioredoxin" evidence="17">
    <location>
        <begin position="1"/>
        <end position="165"/>
    </location>
</feature>
<keyword evidence="6 14" id="KW-0575">Peroxidase</keyword>
<comment type="function">
    <text evidence="12">PPIases accelerate the folding of proteins. It catalyzes the cis-trans isomerization of proline imidic peptide bonds in oligopeptides. Acts as a regulatory subunit for PP2A-like phosphatases modulating their activity or substrate specificity, probably by inducing a conformational change in the catalytic subunit, a direct target of the PPIase. Can reactivate inactive phosphatase PP2A-phosphatase methylesterase complexes (PP2Ai) in presence of ATP and Mg(2+) by dissociating the inactive form from the complex.</text>
</comment>
<dbReference type="EC" id="5.2.1.8" evidence="15"/>
<dbReference type="PRINTS" id="PR01011">
    <property type="entry name" value="GLUTPROXDASE"/>
</dbReference>
<dbReference type="FunFam" id="3.40.30.10:FF:000010">
    <property type="entry name" value="Glutathione peroxidase"/>
    <property type="match status" value="1"/>
</dbReference>
<dbReference type="InParanoid" id="A0A177CR94"/>
<protein>
    <recommendedName>
        <fullName evidence="14 15">Multifunctional fusion protein</fullName>
    </recommendedName>
    <domain>
        <recommendedName>
            <fullName evidence="15">Serine/threonine-protein phosphatase 2A activator</fullName>
            <ecNumber evidence="15">5.2.1.8</ecNumber>
        </recommendedName>
        <alternativeName>
            <fullName evidence="15">Phosphotyrosyl phosphatase activator</fullName>
        </alternativeName>
    </domain>
    <domain>
        <recommendedName>
            <fullName evidence="14">Glutathione peroxidase</fullName>
        </recommendedName>
    </domain>
</protein>
<evidence type="ECO:0000256" key="10">
    <source>
        <dbReference type="ARBA" id="ARBA00023235"/>
    </source>
</evidence>
<dbReference type="Gene3D" id="3.40.30.10">
    <property type="entry name" value="Glutaredoxin"/>
    <property type="match status" value="1"/>
</dbReference>
<dbReference type="InterPro" id="IPR013766">
    <property type="entry name" value="Thioredoxin_domain"/>
</dbReference>
<keyword evidence="7" id="KW-0049">Antioxidant</keyword>
<dbReference type="GO" id="GO:0007052">
    <property type="term" value="P:mitotic spindle organization"/>
    <property type="evidence" value="ECO:0007669"/>
    <property type="project" value="TreeGrafter"/>
</dbReference>
<dbReference type="InterPro" id="IPR043170">
    <property type="entry name" value="PTPA_C_lid"/>
</dbReference>
<dbReference type="GO" id="GO:0005737">
    <property type="term" value="C:cytoplasm"/>
    <property type="evidence" value="ECO:0007669"/>
    <property type="project" value="UniProtKB-SubCell"/>
</dbReference>
<comment type="subcellular location">
    <subcellularLocation>
        <location evidence="2 15">Cytoplasm</location>
    </subcellularLocation>
</comment>
<dbReference type="PROSITE" id="PS51355">
    <property type="entry name" value="GLUTATHIONE_PEROXID_3"/>
    <property type="match status" value="1"/>
</dbReference>
<dbReference type="InterPro" id="IPR004327">
    <property type="entry name" value="Phstyr_phstse_ac"/>
</dbReference>
<keyword evidence="10 15" id="KW-0413">Isomerase</keyword>
<evidence type="ECO:0000256" key="13">
    <source>
        <dbReference type="ARBA" id="ARBA00049091"/>
    </source>
</evidence>
<sequence length="604" mass="66795">MSSATTFFDFKPKDKKGNEYPLTPLKGKVVLVVNTASKCGFTPQFEGLEKLYKELHAAHPDFQILGFPCNQFGGQDPGSNDEIQNFCQVNYGVTFPVLGKVDVNGDKADPVFEWLKSEKPGLMGLKRVKWNFEKFLIGRDGKVIGRWASTTKPEALKADIEKALKASNYPPHHTTPLHTPAMPTAGPLAPPALAAKIPKLTPRKRASDRAPPSTPPPPTPALPAPPPDLASHSYTPPTRRILSPADHALFLASPTCDLVTGFIFGVSDSVRGRPISSLSAADTSPVVDSIVHILDSAEEILEKNPPEDTGSRFGNPVFRTFLDGVSAALPSWHASLGLHDEAQVAEISVYLHNAFGNKRRIDYGSGHELNFFLWLLCLNRLALLPRQTFPALALRILPRYLDLMRRIQGAYYLEPAGSHGVWGLDDYQFLPFLFGAAQLLHHPYITPKAIHNALVLEEERREWLYLDQVAYVNSVKNVDGLRWHSPMLDDISSARDWGKIEGGMRKMFVKEILSKLPVMQHFLFGSLIPAEEGMSHEEDFGLADEEDEDEGGELRVFSDEDGKRHVHASKGWGDCCGIRVPAAVGAEGEERKGGVQRLRRVPFD</sequence>
<evidence type="ECO:0000256" key="7">
    <source>
        <dbReference type="ARBA" id="ARBA00022862"/>
    </source>
</evidence>
<feature type="compositionally biased region" description="Pro residues" evidence="16">
    <location>
        <begin position="212"/>
        <end position="228"/>
    </location>
</feature>
<dbReference type="FunCoup" id="A0A177CR94">
    <property type="interactions" value="547"/>
</dbReference>
<evidence type="ECO:0000256" key="6">
    <source>
        <dbReference type="ARBA" id="ARBA00022559"/>
    </source>
</evidence>
<dbReference type="GO" id="GO:0000159">
    <property type="term" value="C:protein phosphatase type 2A complex"/>
    <property type="evidence" value="ECO:0007669"/>
    <property type="project" value="TreeGrafter"/>
</dbReference>
<proteinExistence type="inferred from homology"/>
<keyword evidence="8 14" id="KW-0560">Oxidoreductase</keyword>
<dbReference type="CDD" id="cd00340">
    <property type="entry name" value="GSH_Peroxidase"/>
    <property type="match status" value="1"/>
</dbReference>
<evidence type="ECO:0000256" key="12">
    <source>
        <dbReference type="ARBA" id="ARBA00025287"/>
    </source>
</evidence>
<evidence type="ECO:0000313" key="18">
    <source>
        <dbReference type="EMBL" id="OAG09488.1"/>
    </source>
</evidence>
<dbReference type="GO" id="GO:0005634">
    <property type="term" value="C:nucleus"/>
    <property type="evidence" value="ECO:0007669"/>
    <property type="project" value="TreeGrafter"/>
</dbReference>
<dbReference type="GO" id="GO:0003755">
    <property type="term" value="F:peptidyl-prolyl cis-trans isomerase activity"/>
    <property type="evidence" value="ECO:0007669"/>
    <property type="project" value="UniProtKB-KW"/>
</dbReference>
<dbReference type="InterPro" id="IPR029759">
    <property type="entry name" value="GPX_AS"/>
</dbReference>
<evidence type="ECO:0000313" key="19">
    <source>
        <dbReference type="Proteomes" id="UP000077069"/>
    </source>
</evidence>
<keyword evidence="5 15" id="KW-0963">Cytoplasm</keyword>
<name>A0A177CR94_9PLEO</name>
<evidence type="ECO:0000256" key="11">
    <source>
        <dbReference type="ARBA" id="ARBA00023284"/>
    </source>
</evidence>
<dbReference type="GO" id="GO:0008160">
    <property type="term" value="F:protein tyrosine phosphatase activator activity"/>
    <property type="evidence" value="ECO:0007669"/>
    <property type="project" value="TreeGrafter"/>
</dbReference>
<dbReference type="Pfam" id="PF03095">
    <property type="entry name" value="PTPA"/>
    <property type="match status" value="1"/>
</dbReference>
<dbReference type="Proteomes" id="UP000077069">
    <property type="component" value="Unassembled WGS sequence"/>
</dbReference>
<dbReference type="GO" id="GO:0006979">
    <property type="term" value="P:response to oxidative stress"/>
    <property type="evidence" value="ECO:0007669"/>
    <property type="project" value="InterPro"/>
</dbReference>
<dbReference type="GO" id="GO:0140824">
    <property type="term" value="F:thioredoxin-dependent peroxiredoxin activity"/>
    <property type="evidence" value="ECO:0007669"/>
    <property type="project" value="UniProtKB-EC"/>
</dbReference>
<dbReference type="GeneID" id="28763438"/>
<dbReference type="AlphaFoldDB" id="A0A177CR94"/>
<evidence type="ECO:0000256" key="1">
    <source>
        <dbReference type="ARBA" id="ARBA00000971"/>
    </source>
</evidence>
<keyword evidence="9 15" id="KW-0697">Rotamase</keyword>
<dbReference type="InterPro" id="IPR029760">
    <property type="entry name" value="GPX_CS"/>
</dbReference>
<dbReference type="SUPFAM" id="SSF52833">
    <property type="entry name" value="Thioredoxin-like"/>
    <property type="match status" value="1"/>
</dbReference>
<evidence type="ECO:0000259" key="17">
    <source>
        <dbReference type="PROSITE" id="PS51352"/>
    </source>
</evidence>
<comment type="catalytic activity">
    <reaction evidence="13">
        <text>a hydroperoxide + [thioredoxin]-dithiol = an alcohol + [thioredoxin]-disulfide + H2O</text>
        <dbReference type="Rhea" id="RHEA:62620"/>
        <dbReference type="Rhea" id="RHEA-COMP:10698"/>
        <dbReference type="Rhea" id="RHEA-COMP:10700"/>
        <dbReference type="ChEBI" id="CHEBI:15377"/>
        <dbReference type="ChEBI" id="CHEBI:29950"/>
        <dbReference type="ChEBI" id="CHEBI:30879"/>
        <dbReference type="ChEBI" id="CHEBI:35924"/>
        <dbReference type="ChEBI" id="CHEBI:50058"/>
        <dbReference type="EC" id="1.11.1.24"/>
    </reaction>
</comment>
<evidence type="ECO:0000256" key="9">
    <source>
        <dbReference type="ARBA" id="ARBA00023110"/>
    </source>
</evidence>
<evidence type="ECO:0000256" key="5">
    <source>
        <dbReference type="ARBA" id="ARBA00022490"/>
    </source>
</evidence>
<evidence type="ECO:0000256" key="2">
    <source>
        <dbReference type="ARBA" id="ARBA00004496"/>
    </source>
</evidence>
<comment type="catalytic activity">
    <reaction evidence="1 15">
        <text>[protein]-peptidylproline (omega=180) = [protein]-peptidylproline (omega=0)</text>
        <dbReference type="Rhea" id="RHEA:16237"/>
        <dbReference type="Rhea" id="RHEA-COMP:10747"/>
        <dbReference type="Rhea" id="RHEA-COMP:10748"/>
        <dbReference type="ChEBI" id="CHEBI:83833"/>
        <dbReference type="ChEBI" id="CHEBI:83834"/>
        <dbReference type="EC" id="5.2.1.8"/>
    </reaction>
</comment>
<dbReference type="STRING" id="1460663.A0A177CR94"/>
<dbReference type="FunFam" id="1.20.120.1150:FF:000002">
    <property type="entry name" value="Serine/threonine-protein phosphatase 2A activator"/>
    <property type="match status" value="1"/>
</dbReference>
<comment type="similarity">
    <text evidence="4 15">Belongs to the PTPA-type PPIase family.</text>
</comment>
<feature type="compositionally biased region" description="Low complexity" evidence="16">
    <location>
        <begin position="170"/>
        <end position="200"/>
    </location>
</feature>